<dbReference type="AlphaFoldDB" id="A0A0D0DWC4"/>
<dbReference type="InParanoid" id="A0A0D0DWC4"/>
<keyword evidence="2" id="KW-1185">Reference proteome</keyword>
<evidence type="ECO:0000313" key="1">
    <source>
        <dbReference type="EMBL" id="KIK94126.1"/>
    </source>
</evidence>
<proteinExistence type="predicted"/>
<dbReference type="HOGENOM" id="CLU_2688518_0_0_1"/>
<protein>
    <submittedName>
        <fullName evidence="1">Uncharacterized protein</fullName>
    </submittedName>
</protein>
<reference evidence="1 2" key="1">
    <citation type="submission" date="2014-04" db="EMBL/GenBank/DDBJ databases">
        <authorList>
            <consortium name="DOE Joint Genome Institute"/>
            <person name="Kuo A."/>
            <person name="Kohler A."/>
            <person name="Jargeat P."/>
            <person name="Nagy L.G."/>
            <person name="Floudas D."/>
            <person name="Copeland A."/>
            <person name="Barry K.W."/>
            <person name="Cichocki N."/>
            <person name="Veneault-Fourrey C."/>
            <person name="LaButti K."/>
            <person name="Lindquist E.A."/>
            <person name="Lipzen A."/>
            <person name="Lundell T."/>
            <person name="Morin E."/>
            <person name="Murat C."/>
            <person name="Sun H."/>
            <person name="Tunlid A."/>
            <person name="Henrissat B."/>
            <person name="Grigoriev I.V."/>
            <person name="Hibbett D.S."/>
            <person name="Martin F."/>
            <person name="Nordberg H.P."/>
            <person name="Cantor M.N."/>
            <person name="Hua S.X."/>
        </authorList>
    </citation>
    <scope>NUCLEOTIDE SEQUENCE [LARGE SCALE GENOMIC DNA]</scope>
    <source>
        <strain evidence="1 2">Ve08.2h10</strain>
    </source>
</reference>
<reference evidence="2" key="2">
    <citation type="submission" date="2015-01" db="EMBL/GenBank/DDBJ databases">
        <title>Evolutionary Origins and Diversification of the Mycorrhizal Mutualists.</title>
        <authorList>
            <consortium name="DOE Joint Genome Institute"/>
            <consortium name="Mycorrhizal Genomics Consortium"/>
            <person name="Kohler A."/>
            <person name="Kuo A."/>
            <person name="Nagy L.G."/>
            <person name="Floudas D."/>
            <person name="Copeland A."/>
            <person name="Barry K.W."/>
            <person name="Cichocki N."/>
            <person name="Veneault-Fourrey C."/>
            <person name="LaButti K."/>
            <person name="Lindquist E.A."/>
            <person name="Lipzen A."/>
            <person name="Lundell T."/>
            <person name="Morin E."/>
            <person name="Murat C."/>
            <person name="Riley R."/>
            <person name="Ohm R."/>
            <person name="Sun H."/>
            <person name="Tunlid A."/>
            <person name="Henrissat B."/>
            <person name="Grigoriev I.V."/>
            <person name="Hibbett D.S."/>
            <person name="Martin F."/>
        </authorList>
    </citation>
    <scope>NUCLEOTIDE SEQUENCE [LARGE SCALE GENOMIC DNA]</scope>
    <source>
        <strain evidence="2">Ve08.2h10</strain>
    </source>
</reference>
<evidence type="ECO:0000313" key="2">
    <source>
        <dbReference type="Proteomes" id="UP000054538"/>
    </source>
</evidence>
<accession>A0A0D0DWC4</accession>
<dbReference type="EMBL" id="KN825128">
    <property type="protein sequence ID" value="KIK94126.1"/>
    <property type="molecule type" value="Genomic_DNA"/>
</dbReference>
<dbReference type="Proteomes" id="UP000054538">
    <property type="component" value="Unassembled WGS sequence"/>
</dbReference>
<gene>
    <name evidence="1" type="ORF">PAXRUDRAFT_471625</name>
</gene>
<name>A0A0D0DWC4_9AGAM</name>
<organism evidence="1 2">
    <name type="scientific">Paxillus rubicundulus Ve08.2h10</name>
    <dbReference type="NCBI Taxonomy" id="930991"/>
    <lineage>
        <taxon>Eukaryota</taxon>
        <taxon>Fungi</taxon>
        <taxon>Dikarya</taxon>
        <taxon>Basidiomycota</taxon>
        <taxon>Agaricomycotina</taxon>
        <taxon>Agaricomycetes</taxon>
        <taxon>Agaricomycetidae</taxon>
        <taxon>Boletales</taxon>
        <taxon>Paxilineae</taxon>
        <taxon>Paxillaceae</taxon>
        <taxon>Paxillus</taxon>
    </lineage>
</organism>
<sequence>MMMALAGYHRMLEDTTLSSDMFVRKEITQSISFCRVRLARRAKLRDAKVLRVIRLVNCVGSKNIKNKCRHKDRH</sequence>